<comment type="caution">
    <text evidence="2">The sequence shown here is derived from an EMBL/GenBank/DDBJ whole genome shotgun (WGS) entry which is preliminary data.</text>
</comment>
<dbReference type="EMBL" id="AVOT02028920">
    <property type="protein sequence ID" value="MBW0521557.1"/>
    <property type="molecule type" value="Genomic_DNA"/>
</dbReference>
<feature type="compositionally biased region" description="Polar residues" evidence="1">
    <location>
        <begin position="54"/>
        <end position="64"/>
    </location>
</feature>
<evidence type="ECO:0000313" key="2">
    <source>
        <dbReference type="EMBL" id="MBW0521557.1"/>
    </source>
</evidence>
<protein>
    <submittedName>
        <fullName evidence="2">Uncharacterized protein</fullName>
    </submittedName>
</protein>
<gene>
    <name evidence="2" type="ORF">O181_061272</name>
</gene>
<organism evidence="2 3">
    <name type="scientific">Austropuccinia psidii MF-1</name>
    <dbReference type="NCBI Taxonomy" id="1389203"/>
    <lineage>
        <taxon>Eukaryota</taxon>
        <taxon>Fungi</taxon>
        <taxon>Dikarya</taxon>
        <taxon>Basidiomycota</taxon>
        <taxon>Pucciniomycotina</taxon>
        <taxon>Pucciniomycetes</taxon>
        <taxon>Pucciniales</taxon>
        <taxon>Sphaerophragmiaceae</taxon>
        <taxon>Austropuccinia</taxon>
    </lineage>
</organism>
<accession>A0A9Q3EKB6</accession>
<evidence type="ECO:0000256" key="1">
    <source>
        <dbReference type="SAM" id="MobiDB-lite"/>
    </source>
</evidence>
<sequence length="196" mass="22135">MSFVPEQTPSPSNEDIVIPFTPDLLNELQNNLSHKDQIISHLAEKDQQMEVKLLSNSKPTQETSNKSKKAPHKSTDKSNANCRTSAKTSKRNSQKKSTTCQKLDKMHCEYRTRKNPLQMLQVDHPTGFESTKKAFHMHIKILLDLVIKGSDPIAPNPNHLQQFYQHFSNSSQIESGIDSDGPTLIPIYAIETLQEA</sequence>
<evidence type="ECO:0000313" key="3">
    <source>
        <dbReference type="Proteomes" id="UP000765509"/>
    </source>
</evidence>
<dbReference type="Proteomes" id="UP000765509">
    <property type="component" value="Unassembled WGS sequence"/>
</dbReference>
<reference evidence="2" key="1">
    <citation type="submission" date="2021-03" db="EMBL/GenBank/DDBJ databases">
        <title>Draft genome sequence of rust myrtle Austropuccinia psidii MF-1, a brazilian biotype.</title>
        <authorList>
            <person name="Quecine M.C."/>
            <person name="Pachon D.M.R."/>
            <person name="Bonatelli M.L."/>
            <person name="Correr F.H."/>
            <person name="Franceschini L.M."/>
            <person name="Leite T.F."/>
            <person name="Margarido G.R.A."/>
            <person name="Almeida C.A."/>
            <person name="Ferrarezi J.A."/>
            <person name="Labate C.A."/>
        </authorList>
    </citation>
    <scope>NUCLEOTIDE SEQUENCE</scope>
    <source>
        <strain evidence="2">MF-1</strain>
    </source>
</reference>
<feature type="region of interest" description="Disordered" evidence="1">
    <location>
        <begin position="49"/>
        <end position="101"/>
    </location>
</feature>
<keyword evidence="3" id="KW-1185">Reference proteome</keyword>
<proteinExistence type="predicted"/>
<feature type="compositionally biased region" description="Polar residues" evidence="1">
    <location>
        <begin position="77"/>
        <end position="87"/>
    </location>
</feature>
<name>A0A9Q3EKB6_9BASI</name>
<dbReference type="AlphaFoldDB" id="A0A9Q3EKB6"/>